<dbReference type="AlphaFoldDB" id="A0A420VUH1"/>
<evidence type="ECO:0000313" key="2">
    <source>
        <dbReference type="EMBL" id="RKO70020.1"/>
    </source>
</evidence>
<gene>
    <name evidence="2" type="ORF">D7322_19315</name>
</gene>
<sequence length="135" mass="14939">MQQLKTESYAGRTYGEGRFVLLLLALLSQVVAVSYNRYRRELNIVTFVLLLLGTIGAFAAIQTASHISGDADGEAFAVFDIHQRYAWLTFWMAGITTAVRFMSLRWSSVIWANCLIVILLISLSVAVCITGHHGA</sequence>
<keyword evidence="1" id="KW-1133">Transmembrane helix</keyword>
<keyword evidence="1" id="KW-0812">Transmembrane</keyword>
<feature type="transmembrane region" description="Helical" evidence="1">
    <location>
        <begin position="85"/>
        <end position="103"/>
    </location>
</feature>
<dbReference type="Proteomes" id="UP000282423">
    <property type="component" value="Unassembled WGS sequence"/>
</dbReference>
<keyword evidence="3" id="KW-1185">Reference proteome</keyword>
<organism evidence="2 3">
    <name type="scientific">Sphingobacterium puteale</name>
    <dbReference type="NCBI Taxonomy" id="2420510"/>
    <lineage>
        <taxon>Bacteria</taxon>
        <taxon>Pseudomonadati</taxon>
        <taxon>Bacteroidota</taxon>
        <taxon>Sphingobacteriia</taxon>
        <taxon>Sphingobacteriales</taxon>
        <taxon>Sphingobacteriaceae</taxon>
        <taxon>Sphingobacterium</taxon>
    </lineage>
</organism>
<protein>
    <recommendedName>
        <fullName evidence="4">DUF2231 domain-containing protein</fullName>
    </recommendedName>
</protein>
<comment type="caution">
    <text evidence="2">The sequence shown here is derived from an EMBL/GenBank/DDBJ whole genome shotgun (WGS) entry which is preliminary data.</text>
</comment>
<evidence type="ECO:0000256" key="1">
    <source>
        <dbReference type="SAM" id="Phobius"/>
    </source>
</evidence>
<feature type="transmembrane region" description="Helical" evidence="1">
    <location>
        <begin position="42"/>
        <end position="64"/>
    </location>
</feature>
<accession>A0A420VUH1</accession>
<proteinExistence type="predicted"/>
<evidence type="ECO:0008006" key="4">
    <source>
        <dbReference type="Google" id="ProtNLM"/>
    </source>
</evidence>
<keyword evidence="1" id="KW-0472">Membrane</keyword>
<feature type="transmembrane region" description="Helical" evidence="1">
    <location>
        <begin position="109"/>
        <end position="129"/>
    </location>
</feature>
<dbReference type="EMBL" id="RBWS01000015">
    <property type="protein sequence ID" value="RKO70020.1"/>
    <property type="molecule type" value="Genomic_DNA"/>
</dbReference>
<reference evidence="2 3" key="1">
    <citation type="submission" date="2018-10" db="EMBL/GenBank/DDBJ databases">
        <title>Sphingobacterium sp. M05W1-28.</title>
        <authorList>
            <person name="Cai H."/>
        </authorList>
    </citation>
    <scope>NUCLEOTIDE SEQUENCE [LARGE SCALE GENOMIC DNA]</scope>
    <source>
        <strain evidence="2 3">M05W1-28</strain>
    </source>
</reference>
<name>A0A420VUH1_9SPHI</name>
<dbReference type="OrthoDB" id="9792840at2"/>
<evidence type="ECO:0000313" key="3">
    <source>
        <dbReference type="Proteomes" id="UP000282423"/>
    </source>
</evidence>